<keyword evidence="2" id="KW-1185">Reference proteome</keyword>
<dbReference type="OrthoDB" id="1902344at2"/>
<evidence type="ECO:0008006" key="3">
    <source>
        <dbReference type="Google" id="ProtNLM"/>
    </source>
</evidence>
<comment type="caution">
    <text evidence="1">The sequence shown here is derived from an EMBL/GenBank/DDBJ whole genome shotgun (WGS) entry which is preliminary data.</text>
</comment>
<gene>
    <name evidence="1" type="ORF">U472_00480</name>
</gene>
<name>A0A1C0ADE9_9FIRM</name>
<evidence type="ECO:0000313" key="1">
    <source>
        <dbReference type="EMBL" id="OCL28665.1"/>
    </source>
</evidence>
<reference evidence="1 2" key="2">
    <citation type="submission" date="2016-08" db="EMBL/GenBank/DDBJ databases">
        <title>Orenia metallireducens sp. nov. strain Z6, a Novel Metal-reducing Firmicute from the Deep Subsurface.</title>
        <authorList>
            <person name="Maxim B.I."/>
            <person name="Kenneth K."/>
            <person name="Flynn T.M."/>
            <person name="Oloughlin E.J."/>
            <person name="Locke R.A."/>
            <person name="Weber J.R."/>
            <person name="Egan S.M."/>
            <person name="Mackie R.I."/>
            <person name="Cann I.K."/>
        </authorList>
    </citation>
    <scope>NUCLEOTIDE SEQUENCE [LARGE SCALE GENOMIC DNA]</scope>
    <source>
        <strain evidence="1 2">Z6</strain>
    </source>
</reference>
<reference evidence="2" key="1">
    <citation type="submission" date="2016-07" db="EMBL/GenBank/DDBJ databases">
        <authorList>
            <person name="Florea S."/>
            <person name="Webb J.S."/>
            <person name="Jaromczyk J."/>
            <person name="Schardl C.L."/>
        </authorList>
    </citation>
    <scope>NUCLEOTIDE SEQUENCE [LARGE SCALE GENOMIC DNA]</scope>
    <source>
        <strain evidence="2">Z6</strain>
    </source>
</reference>
<organism evidence="1 2">
    <name type="scientific">Orenia metallireducens</name>
    <dbReference type="NCBI Taxonomy" id="1413210"/>
    <lineage>
        <taxon>Bacteria</taxon>
        <taxon>Bacillati</taxon>
        <taxon>Bacillota</taxon>
        <taxon>Clostridia</taxon>
        <taxon>Halanaerobiales</taxon>
        <taxon>Halobacteroidaceae</taxon>
        <taxon>Orenia</taxon>
    </lineage>
</organism>
<dbReference type="AlphaFoldDB" id="A0A1C0ADE9"/>
<protein>
    <recommendedName>
        <fullName evidence="3">Tail assembly chaperone</fullName>
    </recommendedName>
</protein>
<dbReference type="RefSeq" id="WP_068714416.1">
    <property type="nucleotide sequence ID" value="NZ_LWDV01000003.1"/>
</dbReference>
<dbReference type="Proteomes" id="UP000093514">
    <property type="component" value="Unassembled WGS sequence"/>
</dbReference>
<proteinExistence type="predicted"/>
<accession>A0A1C0ADE9</accession>
<evidence type="ECO:0000313" key="2">
    <source>
        <dbReference type="Proteomes" id="UP000093514"/>
    </source>
</evidence>
<dbReference type="EMBL" id="LWDV01000003">
    <property type="protein sequence ID" value="OCL28665.1"/>
    <property type="molecule type" value="Genomic_DNA"/>
</dbReference>
<sequence>MSELKVTTVEEIKEIAGGEIVPLPGFKPGKPFVARLKKPSLLKMVKDGQIPNSLLGVAKDMFEGNSNESDLADDPEAFKQSIELFYCVAAASLVEPAYEDVEEYINDDQVIAIFNYTQSGIDALKPFREEQGEDVKSNSNS</sequence>